<dbReference type="Proteomes" id="UP001054846">
    <property type="component" value="Chromosome"/>
</dbReference>
<gene>
    <name evidence="1" type="ORF">ISF26_01730</name>
</gene>
<reference evidence="1 2" key="1">
    <citation type="journal article" date="2021" name="Genome Biol. Evol.">
        <title>Complete Genome Sequencing of a Novel Gloeobacter Species from a Waterfall Cave in Mexico.</title>
        <authorList>
            <person name="Saw J.H."/>
            <person name="Cardona T."/>
            <person name="Montejano G."/>
        </authorList>
    </citation>
    <scope>NUCLEOTIDE SEQUENCE [LARGE SCALE GENOMIC DNA]</scope>
    <source>
        <strain evidence="1">MG652769</strain>
    </source>
</reference>
<evidence type="ECO:0000313" key="1">
    <source>
        <dbReference type="EMBL" id="UFP94993.1"/>
    </source>
</evidence>
<keyword evidence="2" id="KW-1185">Reference proteome</keyword>
<organism evidence="1 2">
    <name type="scientific">Gloeobacter morelensis MG652769</name>
    <dbReference type="NCBI Taxonomy" id="2781736"/>
    <lineage>
        <taxon>Bacteria</taxon>
        <taxon>Bacillati</taxon>
        <taxon>Cyanobacteriota</taxon>
        <taxon>Cyanophyceae</taxon>
        <taxon>Gloeobacterales</taxon>
        <taxon>Gloeobacteraceae</taxon>
        <taxon>Gloeobacter</taxon>
        <taxon>Gloeobacter morelensis</taxon>
    </lineage>
</organism>
<evidence type="ECO:0000313" key="2">
    <source>
        <dbReference type="Proteomes" id="UP001054846"/>
    </source>
</evidence>
<dbReference type="EMBL" id="CP063845">
    <property type="protein sequence ID" value="UFP94993.1"/>
    <property type="molecule type" value="Genomic_DNA"/>
</dbReference>
<protein>
    <recommendedName>
        <fullName evidence="3">Transcription factor zinc-finger domain-containing protein</fullName>
    </recommendedName>
</protein>
<sequence>MEEEFRYQTEDCVVVCPQCQASSAEDLQPTLKTLAGCPNCKQDIDEDGELSGVGDAILSALSRRYGSAVVWQEWKAISAP</sequence>
<dbReference type="RefSeq" id="WP_230842086.1">
    <property type="nucleotide sequence ID" value="NZ_CP063845.1"/>
</dbReference>
<proteinExistence type="predicted"/>
<evidence type="ECO:0008006" key="3">
    <source>
        <dbReference type="Google" id="ProtNLM"/>
    </source>
</evidence>
<name>A0ABY3PMS4_9CYAN</name>
<accession>A0ABY3PMS4</accession>